<sequence>MNILLIVHTILAFLVAPFVKAWRASTLVVLIINADLAFRQAVASLLDVNAAQSVYIRHLEEKIHSGEQERSRFLNYGWAGVMYVLEQIAVIQAQARNAEMELSNDLAHKEEELDTVRKAHAAAQARIAALESALSDSASVHESHIHALVVSNLALLKVTRAQDEEIKLLYSQVVDFKDAAIARQEEQEADTQRDAERMKTDKIEALTKQLKMTGRVKKARQHARRQVNTAQEKKAKNLRRKLATVERIGNGAIATKNEREVEVLALRGEIDVMKAQVAEGAFNTIFRQLATTQQLSELEKRAKEAEEQVQILECERAENSIKVHQTICHLASVHAKQLANLEALKMNVDPPAPATVTGKRTCESFDFSTRYVDRRRRTGGRRPAEEEERKPKRVRW</sequence>
<name>A0AAD7BJQ4_9AGAR</name>
<evidence type="ECO:0000313" key="3">
    <source>
        <dbReference type="EMBL" id="KAJ7623124.1"/>
    </source>
</evidence>
<feature type="region of interest" description="Disordered" evidence="2">
    <location>
        <begin position="373"/>
        <end position="396"/>
    </location>
</feature>
<feature type="coiled-coil region" evidence="1">
    <location>
        <begin position="288"/>
        <end position="322"/>
    </location>
</feature>
<proteinExistence type="predicted"/>
<keyword evidence="1" id="KW-0175">Coiled coil</keyword>
<organism evidence="3 4">
    <name type="scientific">Roridomyces roridus</name>
    <dbReference type="NCBI Taxonomy" id="1738132"/>
    <lineage>
        <taxon>Eukaryota</taxon>
        <taxon>Fungi</taxon>
        <taxon>Dikarya</taxon>
        <taxon>Basidiomycota</taxon>
        <taxon>Agaricomycotina</taxon>
        <taxon>Agaricomycetes</taxon>
        <taxon>Agaricomycetidae</taxon>
        <taxon>Agaricales</taxon>
        <taxon>Marasmiineae</taxon>
        <taxon>Mycenaceae</taxon>
        <taxon>Roridomyces</taxon>
    </lineage>
</organism>
<comment type="caution">
    <text evidence="3">The sequence shown here is derived from an EMBL/GenBank/DDBJ whole genome shotgun (WGS) entry which is preliminary data.</text>
</comment>
<reference evidence="3" key="1">
    <citation type="submission" date="2023-03" db="EMBL/GenBank/DDBJ databases">
        <title>Massive genome expansion in bonnet fungi (Mycena s.s.) driven by repeated elements and novel gene families across ecological guilds.</title>
        <authorList>
            <consortium name="Lawrence Berkeley National Laboratory"/>
            <person name="Harder C.B."/>
            <person name="Miyauchi S."/>
            <person name="Viragh M."/>
            <person name="Kuo A."/>
            <person name="Thoen E."/>
            <person name="Andreopoulos B."/>
            <person name="Lu D."/>
            <person name="Skrede I."/>
            <person name="Drula E."/>
            <person name="Henrissat B."/>
            <person name="Morin E."/>
            <person name="Kohler A."/>
            <person name="Barry K."/>
            <person name="LaButti K."/>
            <person name="Morin E."/>
            <person name="Salamov A."/>
            <person name="Lipzen A."/>
            <person name="Mereny Z."/>
            <person name="Hegedus B."/>
            <person name="Baldrian P."/>
            <person name="Stursova M."/>
            <person name="Weitz H."/>
            <person name="Taylor A."/>
            <person name="Grigoriev I.V."/>
            <person name="Nagy L.G."/>
            <person name="Martin F."/>
            <person name="Kauserud H."/>
        </authorList>
    </citation>
    <scope>NUCLEOTIDE SEQUENCE</scope>
    <source>
        <strain evidence="3">9284</strain>
    </source>
</reference>
<accession>A0AAD7BJQ4</accession>
<protein>
    <submittedName>
        <fullName evidence="3">Uncharacterized protein</fullName>
    </submittedName>
</protein>
<dbReference type="EMBL" id="JARKIF010000014">
    <property type="protein sequence ID" value="KAJ7623124.1"/>
    <property type="molecule type" value="Genomic_DNA"/>
</dbReference>
<evidence type="ECO:0000313" key="4">
    <source>
        <dbReference type="Proteomes" id="UP001221142"/>
    </source>
</evidence>
<dbReference type="AlphaFoldDB" id="A0AAD7BJQ4"/>
<keyword evidence="4" id="KW-1185">Reference proteome</keyword>
<evidence type="ECO:0000256" key="2">
    <source>
        <dbReference type="SAM" id="MobiDB-lite"/>
    </source>
</evidence>
<feature type="coiled-coil region" evidence="1">
    <location>
        <begin position="92"/>
        <end position="133"/>
    </location>
</feature>
<evidence type="ECO:0000256" key="1">
    <source>
        <dbReference type="SAM" id="Coils"/>
    </source>
</evidence>
<gene>
    <name evidence="3" type="ORF">FB45DRAFT_1031069</name>
</gene>
<dbReference type="Proteomes" id="UP001221142">
    <property type="component" value="Unassembled WGS sequence"/>
</dbReference>